<proteinExistence type="predicted"/>
<dbReference type="EMBL" id="QEWE01000033">
    <property type="protein sequence ID" value="REJ25201.1"/>
    <property type="molecule type" value="Genomic_DNA"/>
</dbReference>
<accession>A0A3E0JYH0</accession>
<comment type="caution">
    <text evidence="2">The sequence shown here is derived from an EMBL/GenBank/DDBJ whole genome shotgun (WGS) entry which is preliminary data.</text>
</comment>
<organism evidence="2 3">
    <name type="scientific">Caldibacillus debilis</name>
    <dbReference type="NCBI Taxonomy" id="301148"/>
    <lineage>
        <taxon>Bacteria</taxon>
        <taxon>Bacillati</taxon>
        <taxon>Bacillota</taxon>
        <taxon>Bacilli</taxon>
        <taxon>Bacillales</taxon>
        <taxon>Bacillaceae</taxon>
        <taxon>Caldibacillus</taxon>
    </lineage>
</organism>
<evidence type="ECO:0000313" key="2">
    <source>
        <dbReference type="EMBL" id="REJ25201.1"/>
    </source>
</evidence>
<reference evidence="2 3" key="1">
    <citation type="submission" date="2018-03" db="EMBL/GenBank/DDBJ databases">
        <authorList>
            <person name="Keele B.F."/>
        </authorList>
    </citation>
    <scope>NUCLEOTIDE SEQUENCE [LARGE SCALE GENOMIC DNA]</scope>
    <source>
        <strain evidence="2">ZCTH4_d</strain>
    </source>
</reference>
<dbReference type="AlphaFoldDB" id="A0A3E0JYH0"/>
<sequence>MLEFSGPRKRMQAKAMSPQPGRFVVGCGGIFFWPKEKGEAAPGGFPYRRTEGKAPGPDIDCK</sequence>
<gene>
    <name evidence="2" type="ORF">C6P37_14975</name>
</gene>
<feature type="region of interest" description="Disordered" evidence="1">
    <location>
        <begin position="40"/>
        <end position="62"/>
    </location>
</feature>
<dbReference type="Proteomes" id="UP000257014">
    <property type="component" value="Unassembled WGS sequence"/>
</dbReference>
<name>A0A3E0JYH0_9BACI</name>
<evidence type="ECO:0000256" key="1">
    <source>
        <dbReference type="SAM" id="MobiDB-lite"/>
    </source>
</evidence>
<protein>
    <submittedName>
        <fullName evidence="2">Uncharacterized protein</fullName>
    </submittedName>
</protein>
<evidence type="ECO:0000313" key="3">
    <source>
        <dbReference type="Proteomes" id="UP000257014"/>
    </source>
</evidence>